<feature type="domain" description="S-Me-THD N-terminal" evidence="1">
    <location>
        <begin position="16"/>
        <end position="173"/>
    </location>
</feature>
<accession>A0ABU0XKD8</accession>
<dbReference type="InterPro" id="IPR010318">
    <property type="entry name" value="S-Me-THD_N"/>
</dbReference>
<dbReference type="EMBL" id="JAVFCB010000012">
    <property type="protein sequence ID" value="MDQ4215605.1"/>
    <property type="molecule type" value="Genomic_DNA"/>
</dbReference>
<dbReference type="InterPro" id="IPR027479">
    <property type="entry name" value="S-Me-THD_N_sf"/>
</dbReference>
<dbReference type="RefSeq" id="WP_308490555.1">
    <property type="nucleotide sequence ID" value="NZ_JAVFCB010000012.1"/>
</dbReference>
<name>A0ABU0XKD8_9MICO</name>
<dbReference type="Pfam" id="PF06032">
    <property type="entry name" value="S-Me-THD_N"/>
    <property type="match status" value="1"/>
</dbReference>
<dbReference type="SUPFAM" id="SSF160991">
    <property type="entry name" value="CV3147-like"/>
    <property type="match status" value="1"/>
</dbReference>
<dbReference type="InterPro" id="IPR024071">
    <property type="entry name" value="S-Me-THD_C_sf"/>
</dbReference>
<dbReference type="Gene3D" id="2.40.390.10">
    <property type="entry name" value="CV3147-like"/>
    <property type="match status" value="1"/>
</dbReference>
<evidence type="ECO:0000313" key="4">
    <source>
        <dbReference type="Proteomes" id="UP001230289"/>
    </source>
</evidence>
<dbReference type="Gene3D" id="3.40.1610.10">
    <property type="entry name" value="CV3147-like domain"/>
    <property type="match status" value="1"/>
</dbReference>
<evidence type="ECO:0000313" key="3">
    <source>
        <dbReference type="EMBL" id="MDQ4215605.1"/>
    </source>
</evidence>
<protein>
    <submittedName>
        <fullName evidence="3">DUF917 domain-containing protein</fullName>
    </submittedName>
</protein>
<evidence type="ECO:0000259" key="1">
    <source>
        <dbReference type="Pfam" id="PF06032"/>
    </source>
</evidence>
<reference evidence="3 4" key="1">
    <citation type="submission" date="2023-08" db="EMBL/GenBank/DDBJ databases">
        <title>Microbacterium sp. nov., isolated from a waste landfill.</title>
        <authorList>
            <person name="Wen W."/>
        </authorList>
    </citation>
    <scope>NUCLEOTIDE SEQUENCE [LARGE SCALE GENOMIC DNA]</scope>
    <source>
        <strain evidence="3 4">ASV81</strain>
    </source>
</reference>
<feature type="domain" description="S-Me-THD-like C-terminal" evidence="2">
    <location>
        <begin position="177"/>
        <end position="358"/>
    </location>
</feature>
<keyword evidence="4" id="KW-1185">Reference proteome</keyword>
<proteinExistence type="predicted"/>
<evidence type="ECO:0000259" key="2">
    <source>
        <dbReference type="Pfam" id="PF20906"/>
    </source>
</evidence>
<gene>
    <name evidence="3" type="ORF">RBR11_16940</name>
</gene>
<organism evidence="3 4">
    <name type="scientific">Microbacterium capsulatum</name>
    <dbReference type="NCBI Taxonomy" id="3041921"/>
    <lineage>
        <taxon>Bacteria</taxon>
        <taxon>Bacillati</taxon>
        <taxon>Actinomycetota</taxon>
        <taxon>Actinomycetes</taxon>
        <taxon>Micrococcales</taxon>
        <taxon>Microbacteriaceae</taxon>
        <taxon>Microbacterium</taxon>
    </lineage>
</organism>
<dbReference type="Pfam" id="PF20906">
    <property type="entry name" value="S-Me-THD_C"/>
    <property type="match status" value="1"/>
</dbReference>
<comment type="caution">
    <text evidence="3">The sequence shown here is derived from an EMBL/GenBank/DDBJ whole genome shotgun (WGS) entry which is preliminary data.</text>
</comment>
<dbReference type="Proteomes" id="UP001230289">
    <property type="component" value="Unassembled WGS sequence"/>
</dbReference>
<dbReference type="InterPro" id="IPR048350">
    <property type="entry name" value="S-Me-THD-like_C"/>
</dbReference>
<sequence>MTGYGAVSAVRLTTDDILHLKTGSIFNSCTADPDWCAEETQRVLAHMEAYDTGPELCDVGDLDDDALVVSVGFVNNGIPMSDLRPVGDEFVAALRVLEESLGRPVQGIFPLAAGSANALIPLLVGMQTDLPIVDADPMGRIFPLVNQTVFTLAGLPVGPVAAAGATGESAVVNVSDPLRAERILRALAGEYGGWAATATYPMAASTLARTGVLGSITRLIRMGQILDSPLETEQKHDALRRAVGVKQILRARVGDGAWLARPATPGEIERPASVVLVEESQGRLVQLEVKNEMLMMMVDGAVRAVVPDIITMMRPLDGGVATLDDLWTGNVVDIVVMPAATPWYTPEGLRLGGPTALNLFGAGGAGRRTT</sequence>